<dbReference type="GO" id="GO:0050906">
    <property type="term" value="P:detection of stimulus involved in sensory perception"/>
    <property type="evidence" value="ECO:0007669"/>
    <property type="project" value="UniProtKB-ARBA"/>
</dbReference>
<evidence type="ECO:0000259" key="10">
    <source>
        <dbReference type="Pfam" id="PF00060"/>
    </source>
</evidence>
<dbReference type="GO" id="GO:0005886">
    <property type="term" value="C:plasma membrane"/>
    <property type="evidence" value="ECO:0007669"/>
    <property type="project" value="UniProtKB-SubCell"/>
</dbReference>
<keyword evidence="8" id="KW-0325">Glycoprotein</keyword>
<evidence type="ECO:0000313" key="12">
    <source>
        <dbReference type="EnsemblMetazoa" id="CPIJ001814-PA"/>
    </source>
</evidence>
<keyword evidence="6 9" id="KW-0472">Membrane</keyword>
<dbReference type="SUPFAM" id="SSF53850">
    <property type="entry name" value="Periplasmic binding protein-like II"/>
    <property type="match status" value="1"/>
</dbReference>
<dbReference type="InterPro" id="IPR001320">
    <property type="entry name" value="Iontro_rcpt_C"/>
</dbReference>
<evidence type="ECO:0000313" key="11">
    <source>
        <dbReference type="EMBL" id="EDS32647.1"/>
    </source>
</evidence>
<comment type="subcellular location">
    <subcellularLocation>
        <location evidence="1">Cell membrane</location>
        <topology evidence="1">Multi-pass membrane protein</topology>
    </subcellularLocation>
</comment>
<dbReference type="KEGG" id="cqu:CpipJ_CPIJ001814"/>
<dbReference type="VEuPathDB" id="VectorBase:CQUJHB020425"/>
<evidence type="ECO:0000256" key="3">
    <source>
        <dbReference type="ARBA" id="ARBA00022475"/>
    </source>
</evidence>
<evidence type="ECO:0000256" key="6">
    <source>
        <dbReference type="ARBA" id="ARBA00023136"/>
    </source>
</evidence>
<name>B0W454_CULQU</name>
<evidence type="ECO:0000256" key="7">
    <source>
        <dbReference type="ARBA" id="ARBA00023170"/>
    </source>
</evidence>
<dbReference type="Pfam" id="PF00060">
    <property type="entry name" value="Lig_chan"/>
    <property type="match status" value="1"/>
</dbReference>
<reference evidence="12" key="2">
    <citation type="submission" date="2021-02" db="UniProtKB">
        <authorList>
            <consortium name="EnsemblMetazoa"/>
        </authorList>
    </citation>
    <scope>IDENTIFICATION</scope>
    <source>
        <strain evidence="12">JHB</strain>
    </source>
</reference>
<feature type="transmembrane region" description="Helical" evidence="9">
    <location>
        <begin position="227"/>
        <end position="245"/>
    </location>
</feature>
<accession>B0W454</accession>
<feature type="transmembrane region" description="Helical" evidence="9">
    <location>
        <begin position="165"/>
        <end position="184"/>
    </location>
</feature>
<proteinExistence type="inferred from homology"/>
<protein>
    <submittedName>
        <fullName evidence="11 12">Ionotropic glutamate receptor-invertebrate</fullName>
    </submittedName>
</protein>
<evidence type="ECO:0000256" key="4">
    <source>
        <dbReference type="ARBA" id="ARBA00022692"/>
    </source>
</evidence>
<sequence>MQRGLISEEIAIWCNGVIDDRRAGRSVSVRRKNLHQLPLRTTLLYTDTFTLDHFDDYENPQIDTPNRLSYLMINSLYRIYLNATFVKRYSTTWCYPNPKTGGLIGVCVDLINNHSEVGAFMFITTSRLKMMDFLPLGMEGTLSFIFKAPKLSIMNNIFELPFDPNVWVCLFSLVFVLGVTFYLMTKLNDFKTRPLRNKDNSYDQVFNAVSITLQQGSVVSKSGTQRAVVLVSVVGLLFLSVSYSAKIISLIQTPSEQINSLTELLNSRLEVGGLDIPYNHFYLTTSTEPVRKAIYEQKIRLKNGSLNMFSLDEGVARVKKGLFALHVQIAAAEQLISETFDDTEKCYLRKLNFVDYTVIYLAVQRNFTLREHFQVGLAKIRECGVYTREFIMIRLKAQLSCVKGTDFQPLSVVDVRFAMEVIGVGLLGTLLVLAAEVGWSRYQYNRLPVFEYVE</sequence>
<keyword evidence="7 11" id="KW-0675">Receptor</keyword>
<dbReference type="VEuPathDB" id="VectorBase:CPIJ001814"/>
<keyword evidence="13" id="KW-1185">Reference proteome</keyword>
<keyword evidence="3" id="KW-1003">Cell membrane</keyword>
<dbReference type="Gene3D" id="1.10.287.70">
    <property type="match status" value="1"/>
</dbReference>
<dbReference type="InterPro" id="IPR052192">
    <property type="entry name" value="Insect_Ionotropic_Sensory_Rcpt"/>
</dbReference>
<evidence type="ECO:0000256" key="1">
    <source>
        <dbReference type="ARBA" id="ARBA00004651"/>
    </source>
</evidence>
<evidence type="ECO:0000256" key="8">
    <source>
        <dbReference type="ARBA" id="ARBA00023180"/>
    </source>
</evidence>
<evidence type="ECO:0000313" key="13">
    <source>
        <dbReference type="Proteomes" id="UP000002320"/>
    </source>
</evidence>
<evidence type="ECO:0000256" key="9">
    <source>
        <dbReference type="SAM" id="Phobius"/>
    </source>
</evidence>
<dbReference type="EnsemblMetazoa" id="CPIJ001814-RA">
    <property type="protein sequence ID" value="CPIJ001814-PA"/>
    <property type="gene ID" value="CPIJ001814"/>
</dbReference>
<keyword evidence="5 9" id="KW-1133">Transmembrane helix</keyword>
<dbReference type="OrthoDB" id="413361at2759"/>
<evidence type="ECO:0000256" key="5">
    <source>
        <dbReference type="ARBA" id="ARBA00022989"/>
    </source>
</evidence>
<dbReference type="Proteomes" id="UP000002320">
    <property type="component" value="Unassembled WGS sequence"/>
</dbReference>
<dbReference type="InParanoid" id="B0W454"/>
<dbReference type="OMA" id="REFIMIR"/>
<organism>
    <name type="scientific">Culex quinquefasciatus</name>
    <name type="common">Southern house mosquito</name>
    <name type="synonym">Culex pungens</name>
    <dbReference type="NCBI Taxonomy" id="7176"/>
    <lineage>
        <taxon>Eukaryota</taxon>
        <taxon>Metazoa</taxon>
        <taxon>Ecdysozoa</taxon>
        <taxon>Arthropoda</taxon>
        <taxon>Hexapoda</taxon>
        <taxon>Insecta</taxon>
        <taxon>Pterygota</taxon>
        <taxon>Neoptera</taxon>
        <taxon>Endopterygota</taxon>
        <taxon>Diptera</taxon>
        <taxon>Nematocera</taxon>
        <taxon>Culicoidea</taxon>
        <taxon>Culicidae</taxon>
        <taxon>Culicinae</taxon>
        <taxon>Culicini</taxon>
        <taxon>Culex</taxon>
        <taxon>Culex</taxon>
    </lineage>
</organism>
<evidence type="ECO:0000256" key="2">
    <source>
        <dbReference type="ARBA" id="ARBA00008685"/>
    </source>
</evidence>
<dbReference type="EMBL" id="DS231834">
    <property type="protein sequence ID" value="EDS32647.1"/>
    <property type="molecule type" value="Genomic_DNA"/>
</dbReference>
<dbReference type="GO" id="GO:0015276">
    <property type="term" value="F:ligand-gated monoatomic ion channel activity"/>
    <property type="evidence" value="ECO:0007669"/>
    <property type="project" value="InterPro"/>
</dbReference>
<feature type="domain" description="Ionotropic glutamate receptor C-terminal" evidence="10">
    <location>
        <begin position="165"/>
        <end position="333"/>
    </location>
</feature>
<gene>
    <name evidence="12" type="primary">6032974</name>
    <name evidence="11" type="ORF">CpipJ_CPIJ001814</name>
</gene>
<dbReference type="AlphaFoldDB" id="B0W454"/>
<dbReference type="eggNOG" id="KOG1052">
    <property type="taxonomic scope" value="Eukaryota"/>
</dbReference>
<feature type="transmembrane region" description="Helical" evidence="9">
    <location>
        <begin position="417"/>
        <end position="439"/>
    </location>
</feature>
<comment type="similarity">
    <text evidence="2">Belongs to the glutamate-gated ion channel (TC 1.A.10.1) family.</text>
</comment>
<dbReference type="PANTHER" id="PTHR42643:SF33">
    <property type="entry name" value="GLUTAMATE RECEPTOR 2-LIKE PROTEIN"/>
    <property type="match status" value="1"/>
</dbReference>
<dbReference type="PANTHER" id="PTHR42643">
    <property type="entry name" value="IONOTROPIC RECEPTOR 20A-RELATED"/>
    <property type="match status" value="1"/>
</dbReference>
<reference evidence="11" key="1">
    <citation type="submission" date="2007-03" db="EMBL/GenBank/DDBJ databases">
        <title>Annotation of Culex pipiens quinquefasciatus.</title>
        <authorList>
            <consortium name="The Broad Institute Genome Sequencing Platform"/>
            <person name="Atkinson P.W."/>
            <person name="Hemingway J."/>
            <person name="Christensen B.M."/>
            <person name="Higgs S."/>
            <person name="Kodira C."/>
            <person name="Hannick L."/>
            <person name="Megy K."/>
            <person name="O'Leary S."/>
            <person name="Pearson M."/>
            <person name="Haas B.J."/>
            <person name="Mauceli E."/>
            <person name="Wortman J.R."/>
            <person name="Lee N.H."/>
            <person name="Guigo R."/>
            <person name="Stanke M."/>
            <person name="Alvarado L."/>
            <person name="Amedeo P."/>
            <person name="Antoine C.H."/>
            <person name="Arensburger P."/>
            <person name="Bidwell S.L."/>
            <person name="Crawford M."/>
            <person name="Camaro F."/>
            <person name="Devon K."/>
            <person name="Engels R."/>
            <person name="Hammond M."/>
            <person name="Howarth C."/>
            <person name="Koehrsen M."/>
            <person name="Lawson D."/>
            <person name="Montgomery P."/>
            <person name="Nene V."/>
            <person name="Nusbaum C."/>
            <person name="Puiu D."/>
            <person name="Romero-Severson J."/>
            <person name="Severson D.W."/>
            <person name="Shumway M."/>
            <person name="Sisk P."/>
            <person name="Stolte C."/>
            <person name="Zeng Q."/>
            <person name="Eisenstadt E."/>
            <person name="Fraser-Liggett C."/>
            <person name="Strausberg R."/>
            <person name="Galagan J."/>
            <person name="Birren B."/>
            <person name="Collins F.H."/>
        </authorList>
    </citation>
    <scope>NUCLEOTIDE SEQUENCE [LARGE SCALE GENOMIC DNA]</scope>
    <source>
        <strain evidence="11">JHB</strain>
    </source>
</reference>
<dbReference type="HOGENOM" id="CLU_559294_0_0_1"/>
<keyword evidence="4 9" id="KW-0812">Transmembrane</keyword>